<name>A0A0N4UMV3_DRAME</name>
<evidence type="ECO:0000313" key="1">
    <source>
        <dbReference type="EMBL" id="VDN52966.1"/>
    </source>
</evidence>
<reference evidence="4" key="1">
    <citation type="submission" date="2017-02" db="UniProtKB">
        <authorList>
            <consortium name="WormBaseParasite"/>
        </authorList>
    </citation>
    <scope>IDENTIFICATION</scope>
</reference>
<gene>
    <name evidence="1" type="ORF">DME_LOCUS2939</name>
</gene>
<reference evidence="1 3" key="2">
    <citation type="submission" date="2018-11" db="EMBL/GenBank/DDBJ databases">
        <authorList>
            <consortium name="Pathogen Informatics"/>
        </authorList>
    </citation>
    <scope>NUCLEOTIDE SEQUENCE [LARGE SCALE GENOMIC DNA]</scope>
</reference>
<organism evidence="2 4">
    <name type="scientific">Dracunculus medinensis</name>
    <name type="common">Guinea worm</name>
    <dbReference type="NCBI Taxonomy" id="318479"/>
    <lineage>
        <taxon>Eukaryota</taxon>
        <taxon>Metazoa</taxon>
        <taxon>Ecdysozoa</taxon>
        <taxon>Nematoda</taxon>
        <taxon>Chromadorea</taxon>
        <taxon>Rhabditida</taxon>
        <taxon>Spirurina</taxon>
        <taxon>Dracunculoidea</taxon>
        <taxon>Dracunculidae</taxon>
        <taxon>Dracunculus</taxon>
    </lineage>
</organism>
<dbReference type="STRING" id="318479.A0A0N4UMV3"/>
<dbReference type="WBParaSite" id="DME_0000920201-mRNA-1">
    <property type="protein sequence ID" value="DME_0000920201-mRNA-1"/>
    <property type="gene ID" value="DME_0000920201"/>
</dbReference>
<evidence type="ECO:0000313" key="3">
    <source>
        <dbReference type="Proteomes" id="UP000274756"/>
    </source>
</evidence>
<dbReference type="OrthoDB" id="5790562at2759"/>
<sequence>MSSVRTKISMIGNSFRENIAIDVIHIAMLDANISFNRFDNIEAHCELRLSGKTAKGETIVSNNYWGILEESEISERICDSRIDNTLLPIEIPPFLLSFTEPTMNTQYEEITTASNRLLKIIRETIVIDEGEIFVYNEGTTLYFEPGRGIVILGTE</sequence>
<dbReference type="AlphaFoldDB" id="A0A0N4UMV3"/>
<keyword evidence="3" id="KW-1185">Reference proteome</keyword>
<dbReference type="Proteomes" id="UP000038040">
    <property type="component" value="Unplaced"/>
</dbReference>
<proteinExistence type="predicted"/>
<protein>
    <submittedName>
        <fullName evidence="4">Sporulation protein</fullName>
    </submittedName>
</protein>
<accession>A0A0N4UMV3</accession>
<dbReference type="EMBL" id="UYYG01000090">
    <property type="protein sequence ID" value="VDN52966.1"/>
    <property type="molecule type" value="Genomic_DNA"/>
</dbReference>
<evidence type="ECO:0000313" key="2">
    <source>
        <dbReference type="Proteomes" id="UP000038040"/>
    </source>
</evidence>
<evidence type="ECO:0000313" key="4">
    <source>
        <dbReference type="WBParaSite" id="DME_0000920201-mRNA-1"/>
    </source>
</evidence>
<dbReference type="Proteomes" id="UP000274756">
    <property type="component" value="Unassembled WGS sequence"/>
</dbReference>